<dbReference type="EC" id="2.7.2.1" evidence="6"/>
<evidence type="ECO:0000256" key="5">
    <source>
        <dbReference type="ARBA" id="ARBA00022840"/>
    </source>
</evidence>
<dbReference type="InterPro" id="IPR004372">
    <property type="entry name" value="Ac/propionate_kinase"/>
</dbReference>
<comment type="subunit">
    <text evidence="6">Homodimer.</text>
</comment>
<feature type="binding site" evidence="6">
    <location>
        <begin position="215"/>
        <end position="219"/>
    </location>
    <ligand>
        <name>ATP</name>
        <dbReference type="ChEBI" id="CHEBI:30616"/>
    </ligand>
</feature>
<feature type="binding site" evidence="6">
    <location>
        <position position="7"/>
    </location>
    <ligand>
        <name>Mg(2+)</name>
        <dbReference type="ChEBI" id="CHEBI:18420"/>
    </ligand>
</feature>
<comment type="similarity">
    <text evidence="1 6 7">Belongs to the acetokinase family.</text>
</comment>
<dbReference type="GO" id="GO:0000287">
    <property type="term" value="F:magnesium ion binding"/>
    <property type="evidence" value="ECO:0007669"/>
    <property type="project" value="UniProtKB-UniRule"/>
</dbReference>
<comment type="pathway">
    <text evidence="6">Metabolic intermediate biosynthesis; acetyl-CoA biosynthesis; acetyl-CoA from acetate: step 1/2.</text>
</comment>
<reference evidence="8 9" key="2">
    <citation type="submission" date="2018-06" db="EMBL/GenBank/DDBJ databases">
        <title>Metagenomic assembly of (sub)arctic Cyanobacteria and their associated microbiome from non-axenic cultures.</title>
        <authorList>
            <person name="Baurain D."/>
        </authorList>
    </citation>
    <scope>NUCLEOTIDE SEQUENCE [LARGE SCALE GENOMIC DNA]</scope>
    <source>
        <strain evidence="8">ULC041bin1</strain>
    </source>
</reference>
<name>A0A2W4XV68_9CYAN</name>
<dbReference type="CDD" id="cd24010">
    <property type="entry name" value="ASKHA_NBD_AcK_PK"/>
    <property type="match status" value="1"/>
</dbReference>
<feature type="binding site" evidence="6">
    <location>
        <position position="14"/>
    </location>
    <ligand>
        <name>ATP</name>
        <dbReference type="ChEBI" id="CHEBI:30616"/>
    </ligand>
</feature>
<gene>
    <name evidence="6" type="primary">ackA</name>
    <name evidence="8" type="ORF">DCF17_13525</name>
</gene>
<keyword evidence="3 6" id="KW-0547">Nucleotide-binding</keyword>
<dbReference type="Pfam" id="PF00871">
    <property type="entry name" value="Acetate_kinase"/>
    <property type="match status" value="1"/>
</dbReference>
<sequence length="407" mass="43425">MKILVLNAGSSSHKSCLFDLNPGASDGTPTAPVWRASLDWTHAEGVVELTAENQAGEVYQASLPIADRAEGIAALLKTLVEGRTQVLETLSDIDAVGHRVVHGGRDYQTPVVVDAGVKAAIRSLISLAPSHNPANLQGIEAIEQLLGDVPQVAMFDTAFHAAMPEAAFTYPGPYAWVEQGIRRYGFHGISHQYVAQRAAQMLGRDIAELKILTCHLGNGCSLAAVKGGIGIDTTMGFTPMDGLMMGSRSGSVDPGILIYLMRQEGYSADQLDTLLNKDSGLKGLSGLSNDMRLVTEAMAQGNAQAKLAVDVFVHRLRREMGGMVASLGGLDVVVFTAGIGENKSLVWQRACEGFEFLGLRLKADLSRAKDDQDIAAADSAVRVLVIHTQEEWAIAQACLALLRSHRA</sequence>
<protein>
    <recommendedName>
        <fullName evidence="6">Acetate kinase</fullName>
        <ecNumber evidence="6">2.7.2.1</ecNumber>
    </recommendedName>
    <alternativeName>
        <fullName evidence="6">Acetokinase</fullName>
    </alternativeName>
</protein>
<dbReference type="GO" id="GO:0005737">
    <property type="term" value="C:cytoplasm"/>
    <property type="evidence" value="ECO:0007669"/>
    <property type="project" value="UniProtKB-SubCell"/>
</dbReference>
<dbReference type="Proteomes" id="UP000249081">
    <property type="component" value="Unassembled WGS sequence"/>
</dbReference>
<organism evidence="8 9">
    <name type="scientific">Shackletoniella antarctica</name>
    <dbReference type="NCBI Taxonomy" id="268115"/>
    <lineage>
        <taxon>Bacteria</taxon>
        <taxon>Bacillati</taxon>
        <taxon>Cyanobacteriota</taxon>
        <taxon>Cyanophyceae</taxon>
        <taxon>Oculatellales</taxon>
        <taxon>Oculatellaceae</taxon>
        <taxon>Shackletoniella</taxon>
    </lineage>
</organism>
<dbReference type="PIRSF" id="PIRSF000722">
    <property type="entry name" value="Acetate_prop_kin"/>
    <property type="match status" value="1"/>
</dbReference>
<dbReference type="AlphaFoldDB" id="A0A2W4XV68"/>
<keyword evidence="4 6" id="KW-0418">Kinase</keyword>
<keyword evidence="6" id="KW-0479">Metal-binding</keyword>
<comment type="catalytic activity">
    <reaction evidence="6">
        <text>acetate + ATP = acetyl phosphate + ADP</text>
        <dbReference type="Rhea" id="RHEA:11352"/>
        <dbReference type="ChEBI" id="CHEBI:22191"/>
        <dbReference type="ChEBI" id="CHEBI:30089"/>
        <dbReference type="ChEBI" id="CHEBI:30616"/>
        <dbReference type="ChEBI" id="CHEBI:456216"/>
        <dbReference type="EC" id="2.7.2.1"/>
    </reaction>
</comment>
<evidence type="ECO:0000256" key="4">
    <source>
        <dbReference type="ARBA" id="ARBA00022777"/>
    </source>
</evidence>
<dbReference type="NCBIfam" id="TIGR00016">
    <property type="entry name" value="ackA"/>
    <property type="match status" value="1"/>
</dbReference>
<comment type="caution">
    <text evidence="8">The sequence shown here is derived from an EMBL/GenBank/DDBJ whole genome shotgun (WGS) entry which is preliminary data.</text>
</comment>
<feature type="site" description="Transition state stabilizer" evidence="6">
    <location>
        <position position="248"/>
    </location>
</feature>
<dbReference type="PANTHER" id="PTHR21060">
    <property type="entry name" value="ACETATE KINASE"/>
    <property type="match status" value="1"/>
</dbReference>
<dbReference type="GO" id="GO:0008776">
    <property type="term" value="F:acetate kinase activity"/>
    <property type="evidence" value="ECO:0007669"/>
    <property type="project" value="UniProtKB-UniRule"/>
</dbReference>
<dbReference type="InterPro" id="IPR023865">
    <property type="entry name" value="Aliphatic_acid_kinase_CS"/>
</dbReference>
<accession>A0A2W4XV68</accession>
<dbReference type="PROSITE" id="PS01075">
    <property type="entry name" value="ACETATE_KINASE_1"/>
    <property type="match status" value="1"/>
</dbReference>
<proteinExistence type="inferred from homology"/>
<evidence type="ECO:0000256" key="7">
    <source>
        <dbReference type="RuleBase" id="RU003835"/>
    </source>
</evidence>
<keyword evidence="5 6" id="KW-0067">ATP-binding</keyword>
<comment type="cofactor">
    <cofactor evidence="6">
        <name>Mg(2+)</name>
        <dbReference type="ChEBI" id="CHEBI:18420"/>
    </cofactor>
    <cofactor evidence="6">
        <name>Mn(2+)</name>
        <dbReference type="ChEBI" id="CHEBI:29035"/>
    </cofactor>
    <text evidence="6">Mg(2+). Can also accept Mn(2+).</text>
</comment>
<feature type="binding site" evidence="6">
    <location>
        <begin position="290"/>
        <end position="292"/>
    </location>
    <ligand>
        <name>ATP</name>
        <dbReference type="ChEBI" id="CHEBI:30616"/>
    </ligand>
</feature>
<dbReference type="UniPathway" id="UPA00340">
    <property type="reaction ID" value="UER00458"/>
</dbReference>
<keyword evidence="6" id="KW-0460">Magnesium</keyword>
<feature type="active site" description="Proton donor/acceptor" evidence="6">
    <location>
        <position position="156"/>
    </location>
</feature>
<dbReference type="SUPFAM" id="SSF53067">
    <property type="entry name" value="Actin-like ATPase domain"/>
    <property type="match status" value="2"/>
</dbReference>
<evidence type="ECO:0000256" key="6">
    <source>
        <dbReference type="HAMAP-Rule" id="MF_00020"/>
    </source>
</evidence>
<dbReference type="GO" id="GO:0006083">
    <property type="term" value="P:acetate metabolic process"/>
    <property type="evidence" value="ECO:0007669"/>
    <property type="project" value="TreeGrafter"/>
</dbReference>
<evidence type="ECO:0000313" key="8">
    <source>
        <dbReference type="EMBL" id="PZO39261.1"/>
    </source>
</evidence>
<feature type="binding site" evidence="6">
    <location>
        <position position="390"/>
    </location>
    <ligand>
        <name>Mg(2+)</name>
        <dbReference type="ChEBI" id="CHEBI:18420"/>
    </ligand>
</feature>
<evidence type="ECO:0000256" key="1">
    <source>
        <dbReference type="ARBA" id="ARBA00008748"/>
    </source>
</evidence>
<feature type="site" description="Transition state stabilizer" evidence="6">
    <location>
        <position position="187"/>
    </location>
</feature>
<feature type="binding site" evidence="6">
    <location>
        <begin position="338"/>
        <end position="342"/>
    </location>
    <ligand>
        <name>ATP</name>
        <dbReference type="ChEBI" id="CHEBI:30616"/>
    </ligand>
</feature>
<dbReference type="GO" id="GO:0005524">
    <property type="term" value="F:ATP binding"/>
    <property type="evidence" value="ECO:0007669"/>
    <property type="project" value="UniProtKB-KW"/>
</dbReference>
<dbReference type="PROSITE" id="PS01076">
    <property type="entry name" value="ACETATE_KINASE_2"/>
    <property type="match status" value="1"/>
</dbReference>
<dbReference type="PANTHER" id="PTHR21060:SF15">
    <property type="entry name" value="ACETATE KINASE-RELATED"/>
    <property type="match status" value="1"/>
</dbReference>
<feature type="binding site" evidence="6">
    <location>
        <position position="99"/>
    </location>
    <ligand>
        <name>substrate</name>
    </ligand>
</feature>
<dbReference type="PRINTS" id="PR00471">
    <property type="entry name" value="ACETATEKNASE"/>
</dbReference>
<evidence type="ECO:0000256" key="3">
    <source>
        <dbReference type="ARBA" id="ARBA00022741"/>
    </source>
</evidence>
<keyword evidence="2 6" id="KW-0808">Transferase</keyword>
<keyword evidence="6" id="KW-0963">Cytoplasm</keyword>
<dbReference type="EMBL" id="QBMN01000091">
    <property type="protein sequence ID" value="PZO39261.1"/>
    <property type="molecule type" value="Genomic_DNA"/>
</dbReference>
<dbReference type="Gene3D" id="3.30.420.40">
    <property type="match status" value="2"/>
</dbReference>
<dbReference type="HAMAP" id="MF_00020">
    <property type="entry name" value="Acetate_kinase"/>
    <property type="match status" value="1"/>
</dbReference>
<dbReference type="GO" id="GO:0006085">
    <property type="term" value="P:acetyl-CoA biosynthetic process"/>
    <property type="evidence" value="ECO:0007669"/>
    <property type="project" value="UniProtKB-UniRule"/>
</dbReference>
<dbReference type="InterPro" id="IPR000890">
    <property type="entry name" value="Aliphatic_acid_kin_short-chain"/>
</dbReference>
<evidence type="ECO:0000256" key="2">
    <source>
        <dbReference type="ARBA" id="ARBA00022679"/>
    </source>
</evidence>
<comment type="subcellular location">
    <subcellularLocation>
        <location evidence="6">Cytoplasm</location>
    </subcellularLocation>
</comment>
<dbReference type="InterPro" id="IPR043129">
    <property type="entry name" value="ATPase_NBD"/>
</dbReference>
<reference evidence="9" key="1">
    <citation type="submission" date="2018-04" db="EMBL/GenBank/DDBJ databases">
        <authorList>
            <person name="Cornet L."/>
        </authorList>
    </citation>
    <scope>NUCLEOTIDE SEQUENCE [LARGE SCALE GENOMIC DNA]</scope>
</reference>
<evidence type="ECO:0000313" key="9">
    <source>
        <dbReference type="Proteomes" id="UP000249081"/>
    </source>
</evidence>
<comment type="function">
    <text evidence="6">Catalyzes the formation of acetyl phosphate from acetate and ATP. Can also catalyze the reverse reaction.</text>
</comment>